<evidence type="ECO:0000256" key="1">
    <source>
        <dbReference type="ARBA" id="ARBA00005662"/>
    </source>
</evidence>
<keyword evidence="2" id="KW-0732">Signal</keyword>
<evidence type="ECO:0000256" key="2">
    <source>
        <dbReference type="SAM" id="SignalP"/>
    </source>
</evidence>
<dbReference type="Pfam" id="PF09587">
    <property type="entry name" value="PGA_cap"/>
    <property type="match status" value="1"/>
</dbReference>
<proteinExistence type="inferred from homology"/>
<dbReference type="RefSeq" id="WP_349217792.1">
    <property type="nucleotide sequence ID" value="NZ_JBBMFD010000001.1"/>
</dbReference>
<feature type="domain" description="Capsule synthesis protein CapA" evidence="3">
    <location>
        <begin position="152"/>
        <end position="398"/>
    </location>
</feature>
<keyword evidence="5" id="KW-1185">Reference proteome</keyword>
<reference evidence="4 5" key="1">
    <citation type="submission" date="2024-03" db="EMBL/GenBank/DDBJ databases">
        <title>Human intestinal bacterial collection.</title>
        <authorList>
            <person name="Pauvert C."/>
            <person name="Hitch T.C.A."/>
            <person name="Clavel T."/>
        </authorList>
    </citation>
    <scope>NUCLEOTIDE SEQUENCE [LARGE SCALE GENOMIC DNA]</scope>
    <source>
        <strain evidence="4 5">CLA-JM-H44</strain>
    </source>
</reference>
<evidence type="ECO:0000313" key="4">
    <source>
        <dbReference type="EMBL" id="MEQ2439534.1"/>
    </source>
</evidence>
<dbReference type="SMART" id="SM00854">
    <property type="entry name" value="PGA_cap"/>
    <property type="match status" value="1"/>
</dbReference>
<gene>
    <name evidence="4" type="ORF">WMO26_01685</name>
</gene>
<dbReference type="SUPFAM" id="SSF56300">
    <property type="entry name" value="Metallo-dependent phosphatases"/>
    <property type="match status" value="1"/>
</dbReference>
<protein>
    <submittedName>
        <fullName evidence="4">CapA family protein</fullName>
    </submittedName>
</protein>
<feature type="chain" id="PRO_5045256321" evidence="2">
    <location>
        <begin position="30"/>
        <end position="465"/>
    </location>
</feature>
<dbReference type="PROSITE" id="PS51257">
    <property type="entry name" value="PROKAR_LIPOPROTEIN"/>
    <property type="match status" value="1"/>
</dbReference>
<dbReference type="Gene3D" id="3.60.21.10">
    <property type="match status" value="1"/>
</dbReference>
<dbReference type="PANTHER" id="PTHR33393:SF13">
    <property type="entry name" value="PGA BIOSYNTHESIS PROTEIN CAPA"/>
    <property type="match status" value="1"/>
</dbReference>
<evidence type="ECO:0000259" key="3">
    <source>
        <dbReference type="SMART" id="SM00854"/>
    </source>
</evidence>
<comment type="caution">
    <text evidence="4">The sequence shown here is derived from an EMBL/GenBank/DDBJ whole genome shotgun (WGS) entry which is preliminary data.</text>
</comment>
<dbReference type="EMBL" id="JBBMFD010000001">
    <property type="protein sequence ID" value="MEQ2439534.1"/>
    <property type="molecule type" value="Genomic_DNA"/>
</dbReference>
<dbReference type="InterPro" id="IPR029052">
    <property type="entry name" value="Metallo-depent_PP-like"/>
</dbReference>
<evidence type="ECO:0000313" key="5">
    <source>
        <dbReference type="Proteomes" id="UP001489509"/>
    </source>
</evidence>
<dbReference type="PANTHER" id="PTHR33393">
    <property type="entry name" value="POLYGLUTAMINE SYNTHESIS ACCESSORY PROTEIN RV0574C-RELATED"/>
    <property type="match status" value="1"/>
</dbReference>
<dbReference type="InterPro" id="IPR052169">
    <property type="entry name" value="CW_Biosynth-Accessory"/>
</dbReference>
<name>A0ABV1DWY2_9FIRM</name>
<sequence length="465" mass="51100">MKKRMCFAVLAAVLLLISGCRGPSVPAGAQVSKTESQALLSLPPAVSVLPEASDREEPQPQPTASEQVLAAMEGTNPKRAVTKEFLDWCAQKEGDGFLPKLLSAIRSDGYFDGLFFRLTGRTLVVLYDEYTGALSAAENIRMKDAARPDQTILGFTGDINLADGWYQMNYYDHQPDGIYGCLGDDLLGEMNGADIMLINNEFTFSTRGVPLSGKLYTFRANPKKVEILTQMGVDLVGLANNHIYDYGQDAFFDTLDTIDGAEIDRIGAGRNLQEACTPQYYIVNGRKIAYVAATRAEKNVMTPAAERNKEGVLRTYDPALFLQVIAEAKENSDFVVAYVHWGTENSTKLEADQRTQGKQYIDAGADLVVGAHPHVLQGMEFYRDKPIFYSLGNFWFNDVPTDTALLKVLLDEEGTVTSVLVPCYQGGGRTDIVTDPAERTRMFSHLERISIGVNIDETGVIRPAG</sequence>
<accession>A0ABV1DWY2</accession>
<organism evidence="4 5">
    <name type="scientific">Solibaculum intestinale</name>
    <dbReference type="NCBI Taxonomy" id="3133165"/>
    <lineage>
        <taxon>Bacteria</taxon>
        <taxon>Bacillati</taxon>
        <taxon>Bacillota</taxon>
        <taxon>Clostridia</taxon>
        <taxon>Eubacteriales</taxon>
        <taxon>Oscillospiraceae</taxon>
        <taxon>Solibaculum</taxon>
    </lineage>
</organism>
<dbReference type="Proteomes" id="UP001489509">
    <property type="component" value="Unassembled WGS sequence"/>
</dbReference>
<feature type="signal peptide" evidence="2">
    <location>
        <begin position="1"/>
        <end position="29"/>
    </location>
</feature>
<dbReference type="InterPro" id="IPR019079">
    <property type="entry name" value="Capsule_synth_CapA"/>
</dbReference>
<comment type="similarity">
    <text evidence="1">Belongs to the CapA family.</text>
</comment>
<dbReference type="CDD" id="cd07381">
    <property type="entry name" value="MPP_CapA"/>
    <property type="match status" value="1"/>
</dbReference>